<dbReference type="PROSITE" id="PS51257">
    <property type="entry name" value="PROKAR_LIPOPROTEIN"/>
    <property type="match status" value="1"/>
</dbReference>
<accession>A6GBA0</accession>
<sequence>MSPGARRRGCPRAGASLLALALALTALACESDPRGAFDLRPESTEPSDCVAVLHADLGLALPPELEVAEIHAFVGDGPSSPGGWALVSVPEDSPADPDNPDPDALELALVRVPASPTDLVTVDYLDRPPSIGDTAQLRANGPGGEAWLLLTGVDLLELYALSPGLGVWASNAMLGNFPNESADSCGLPWQYRLFALEGVPHLTAIPRCSTGTSVDIGVLELDPSTLEFVAAWILDFDPCADLPDPELCAAAFGTTQEIRAGSPTSVASGERVGLGLWQRRQLSNPDAGLPDVSVYDVAFFDLRIPEDWPKARLITFREVWAQPVVLDDPVTAVDPYSFQVYIDGLGESPGALLRLDTITDSYLQTSLALPLEGRGQLVQLSNESAMLGPAAGEVSTLLGVPLVAVDEWPVWRELDLHQADADIIGVEAAGVGEALLRRGGAAPRVLGFDCPGL</sequence>
<evidence type="ECO:0000256" key="1">
    <source>
        <dbReference type="SAM" id="SignalP"/>
    </source>
</evidence>
<gene>
    <name evidence="2" type="ORF">PPSIR1_04353</name>
</gene>
<keyword evidence="3" id="KW-1185">Reference proteome</keyword>
<keyword evidence="2" id="KW-0032">Aminotransferase</keyword>
<dbReference type="AlphaFoldDB" id="A6GBA0"/>
<keyword evidence="1" id="KW-0732">Signal</keyword>
<feature type="chain" id="PRO_5002697265" evidence="1">
    <location>
        <begin position="29"/>
        <end position="453"/>
    </location>
</feature>
<dbReference type="EC" id="2.6.1.62" evidence="2"/>
<name>A6GBA0_9BACT</name>
<dbReference type="EMBL" id="ABCS01000057">
    <property type="protein sequence ID" value="EDM76809.1"/>
    <property type="molecule type" value="Genomic_DNA"/>
</dbReference>
<dbReference type="RefSeq" id="WP_006973991.1">
    <property type="nucleotide sequence ID" value="NZ_ABCS01000057.1"/>
</dbReference>
<organism evidence="2 3">
    <name type="scientific">Plesiocystis pacifica SIR-1</name>
    <dbReference type="NCBI Taxonomy" id="391625"/>
    <lineage>
        <taxon>Bacteria</taxon>
        <taxon>Pseudomonadati</taxon>
        <taxon>Myxococcota</taxon>
        <taxon>Polyangia</taxon>
        <taxon>Nannocystales</taxon>
        <taxon>Nannocystaceae</taxon>
        <taxon>Plesiocystis</taxon>
    </lineage>
</organism>
<dbReference type="STRING" id="391625.PPSIR1_04353"/>
<dbReference type="Proteomes" id="UP000005801">
    <property type="component" value="Unassembled WGS sequence"/>
</dbReference>
<proteinExistence type="predicted"/>
<dbReference type="OrthoDB" id="5498303at2"/>
<reference evidence="2 3" key="1">
    <citation type="submission" date="2007-06" db="EMBL/GenBank/DDBJ databases">
        <authorList>
            <person name="Shimkets L."/>
            <person name="Ferriera S."/>
            <person name="Johnson J."/>
            <person name="Kravitz S."/>
            <person name="Beeson K."/>
            <person name="Sutton G."/>
            <person name="Rogers Y.-H."/>
            <person name="Friedman R."/>
            <person name="Frazier M."/>
            <person name="Venter J.C."/>
        </authorList>
    </citation>
    <scope>NUCLEOTIDE SEQUENCE [LARGE SCALE GENOMIC DNA]</scope>
    <source>
        <strain evidence="2 3">SIR-1</strain>
    </source>
</reference>
<dbReference type="GO" id="GO:0004015">
    <property type="term" value="F:adenosylmethionine-8-amino-7-oxononanoate transaminase activity"/>
    <property type="evidence" value="ECO:0007669"/>
    <property type="project" value="UniProtKB-EC"/>
</dbReference>
<comment type="caution">
    <text evidence="2">The sequence shown here is derived from an EMBL/GenBank/DDBJ whole genome shotgun (WGS) entry which is preliminary data.</text>
</comment>
<feature type="signal peptide" evidence="1">
    <location>
        <begin position="1"/>
        <end position="28"/>
    </location>
</feature>
<evidence type="ECO:0000313" key="2">
    <source>
        <dbReference type="EMBL" id="EDM76809.1"/>
    </source>
</evidence>
<evidence type="ECO:0000313" key="3">
    <source>
        <dbReference type="Proteomes" id="UP000005801"/>
    </source>
</evidence>
<protein>
    <submittedName>
        <fullName evidence="2">Adenosylmethionine--8-amino-7-oxononanoate transaminase</fullName>
        <ecNumber evidence="2">2.6.1.62</ecNumber>
    </submittedName>
</protein>
<keyword evidence="2" id="KW-0808">Transferase</keyword>